<protein>
    <submittedName>
        <fullName evidence="1">Nitroimidazol reductase NimA, pyridoxamine 5'-phosphate oxidase superfamily</fullName>
    </submittedName>
</protein>
<gene>
    <name evidence="1" type="ORF">SAMN06295885_3047</name>
</gene>
<reference evidence="2" key="1">
    <citation type="submission" date="2017-04" db="EMBL/GenBank/DDBJ databases">
        <authorList>
            <person name="Varghese N."/>
            <person name="Submissions S."/>
        </authorList>
    </citation>
    <scope>NUCLEOTIDE SEQUENCE [LARGE SCALE GENOMIC DNA]</scope>
    <source>
        <strain evidence="2">VKM Ac-2121</strain>
    </source>
</reference>
<organism evidence="1 2">
    <name type="scientific">Rathayibacter oskolensis</name>
    <dbReference type="NCBI Taxonomy" id="1891671"/>
    <lineage>
        <taxon>Bacteria</taxon>
        <taxon>Bacillati</taxon>
        <taxon>Actinomycetota</taxon>
        <taxon>Actinomycetes</taxon>
        <taxon>Micrococcales</taxon>
        <taxon>Microbacteriaceae</taxon>
        <taxon>Rathayibacter</taxon>
    </lineage>
</organism>
<dbReference type="InterPro" id="IPR012349">
    <property type="entry name" value="Split_barrel_FMN-bd"/>
</dbReference>
<name>A0A1X7PDA3_9MICO</name>
<sequence>MAPTRTTPKDPMTSAANTTLREITTDECWRLARATDIGRLAVIDHSPSTRGPSAAIVPVNFLVHDGAIFFRSGPGSKMMDITQHPRVAFEFDGHRGRRFWSVVIHGDAHRLHSDVDIENSGIQQLEAFHDDDKDNFVRIDVESITGRSFFRWPVYRLRRALRTFRAHRPDPTSLRTTR</sequence>
<dbReference type="EMBL" id="FXBM01000003">
    <property type="protein sequence ID" value="SMH48386.1"/>
    <property type="molecule type" value="Genomic_DNA"/>
</dbReference>
<dbReference type="STRING" id="1891671.SAMN06295885_3047"/>
<proteinExistence type="predicted"/>
<dbReference type="Pfam" id="PF12900">
    <property type="entry name" value="Pyridox_ox_2"/>
    <property type="match status" value="1"/>
</dbReference>
<dbReference type="Gene3D" id="2.30.110.10">
    <property type="entry name" value="Electron Transport, Fmn-binding Protein, Chain A"/>
    <property type="match status" value="1"/>
</dbReference>
<dbReference type="Proteomes" id="UP000193711">
    <property type="component" value="Unassembled WGS sequence"/>
</dbReference>
<accession>A0A1X7PDA3</accession>
<dbReference type="AlphaFoldDB" id="A0A1X7PDA3"/>
<dbReference type="OrthoDB" id="7062584at2"/>
<evidence type="ECO:0000313" key="2">
    <source>
        <dbReference type="Proteomes" id="UP000193711"/>
    </source>
</evidence>
<dbReference type="InterPro" id="IPR024747">
    <property type="entry name" value="Pyridox_Oxase-rel"/>
</dbReference>
<keyword evidence="2" id="KW-1185">Reference proteome</keyword>
<evidence type="ECO:0000313" key="1">
    <source>
        <dbReference type="EMBL" id="SMH48386.1"/>
    </source>
</evidence>
<dbReference type="SUPFAM" id="SSF50475">
    <property type="entry name" value="FMN-binding split barrel"/>
    <property type="match status" value="1"/>
</dbReference>